<dbReference type="PANTHER" id="PTHR43369:SF2">
    <property type="entry name" value="PHOSPHORIBOSYLGLYCINAMIDE FORMYLTRANSFERASE"/>
    <property type="match status" value="1"/>
</dbReference>
<gene>
    <name evidence="6" type="primary">purN</name>
    <name evidence="8" type="ORF">SAMN05444274_10575</name>
</gene>
<keyword evidence="3 6" id="KW-0658">Purine biosynthesis</keyword>
<dbReference type="EMBL" id="FQUM01000005">
    <property type="protein sequence ID" value="SHF39880.1"/>
    <property type="molecule type" value="Genomic_DNA"/>
</dbReference>
<feature type="active site" description="Proton donor" evidence="6">
    <location>
        <position position="104"/>
    </location>
</feature>
<feature type="domain" description="Formyl transferase N-terminal" evidence="7">
    <location>
        <begin position="4"/>
        <end position="182"/>
    </location>
</feature>
<feature type="site" description="Raises pKa of active site His" evidence="6">
    <location>
        <position position="145"/>
    </location>
</feature>
<dbReference type="STRING" id="1484053.SAMN05444274_10575"/>
<dbReference type="UniPathway" id="UPA00074">
    <property type="reaction ID" value="UER00126"/>
</dbReference>
<dbReference type="CDD" id="cd08645">
    <property type="entry name" value="FMT_core_GART"/>
    <property type="match status" value="1"/>
</dbReference>
<dbReference type="PROSITE" id="PS00373">
    <property type="entry name" value="GART"/>
    <property type="match status" value="1"/>
</dbReference>
<evidence type="ECO:0000256" key="4">
    <source>
        <dbReference type="ARBA" id="ARBA00038440"/>
    </source>
</evidence>
<keyword evidence="9" id="KW-1185">Reference proteome</keyword>
<dbReference type="OrthoDB" id="9806170at2"/>
<dbReference type="AlphaFoldDB" id="A0A1M5BBP7"/>
<dbReference type="InterPro" id="IPR002376">
    <property type="entry name" value="Formyl_transf_N"/>
</dbReference>
<dbReference type="GO" id="GO:0006189">
    <property type="term" value="P:'de novo' IMP biosynthetic process"/>
    <property type="evidence" value="ECO:0007669"/>
    <property type="project" value="UniProtKB-UniRule"/>
</dbReference>
<feature type="binding site" evidence="6">
    <location>
        <position position="102"/>
    </location>
    <ligand>
        <name>(6R)-10-formyltetrahydrofolate</name>
        <dbReference type="ChEBI" id="CHEBI:195366"/>
    </ligand>
</feature>
<evidence type="ECO:0000256" key="3">
    <source>
        <dbReference type="ARBA" id="ARBA00022755"/>
    </source>
</evidence>
<comment type="pathway">
    <text evidence="1 6">Purine metabolism; IMP biosynthesis via de novo pathway; N(2)-formyl-N(1)-(5-phospho-D-ribosyl)glycinamide from N(1)-(5-phospho-D-ribosyl)glycinamide (10-formyl THF route): step 1/1.</text>
</comment>
<organism evidence="8 9">
    <name type="scientific">Mariniphaga anaerophila</name>
    <dbReference type="NCBI Taxonomy" id="1484053"/>
    <lineage>
        <taxon>Bacteria</taxon>
        <taxon>Pseudomonadati</taxon>
        <taxon>Bacteroidota</taxon>
        <taxon>Bacteroidia</taxon>
        <taxon>Marinilabiliales</taxon>
        <taxon>Prolixibacteraceae</taxon>
        <taxon>Mariniphaga</taxon>
    </lineage>
</organism>
<sequence>MNVKRIAIFASGSGTNAQNIIHYFSDNEAIEVDSLWSNKPKAYALSRAEANGVKTFVFNREQFYETEQIAQKLKERDIDLVVLAGFLWLVPDNLVENFRIINIHPALLPKYGGKGMYGMKVHQSVVDNKESETGISIHFVNKKYDEGELIFQAKCPVLQTDSPEEVATKVHELEYKHFPVVIEQILLPEGK</sequence>
<dbReference type="HAMAP" id="MF_01930">
    <property type="entry name" value="PurN"/>
    <property type="match status" value="1"/>
</dbReference>
<comment type="caution">
    <text evidence="6">Lacks conserved residue(s) required for the propagation of feature annotation.</text>
</comment>
<dbReference type="Gene3D" id="3.40.50.170">
    <property type="entry name" value="Formyl transferase, N-terminal domain"/>
    <property type="match status" value="1"/>
</dbReference>
<dbReference type="InterPro" id="IPR001555">
    <property type="entry name" value="GART_AS"/>
</dbReference>
<dbReference type="InterPro" id="IPR036477">
    <property type="entry name" value="Formyl_transf_N_sf"/>
</dbReference>
<dbReference type="GO" id="GO:0005829">
    <property type="term" value="C:cytosol"/>
    <property type="evidence" value="ECO:0007669"/>
    <property type="project" value="TreeGrafter"/>
</dbReference>
<comment type="catalytic activity">
    <reaction evidence="5 6">
        <text>N(1)-(5-phospho-beta-D-ribosyl)glycinamide + (6R)-10-formyltetrahydrofolate = N(2)-formyl-N(1)-(5-phospho-beta-D-ribosyl)glycinamide + (6S)-5,6,7,8-tetrahydrofolate + H(+)</text>
        <dbReference type="Rhea" id="RHEA:15053"/>
        <dbReference type="ChEBI" id="CHEBI:15378"/>
        <dbReference type="ChEBI" id="CHEBI:57453"/>
        <dbReference type="ChEBI" id="CHEBI:143788"/>
        <dbReference type="ChEBI" id="CHEBI:147286"/>
        <dbReference type="ChEBI" id="CHEBI:195366"/>
        <dbReference type="EC" id="2.1.2.2"/>
    </reaction>
</comment>
<evidence type="ECO:0000259" key="7">
    <source>
        <dbReference type="Pfam" id="PF00551"/>
    </source>
</evidence>
<reference evidence="8 9" key="1">
    <citation type="submission" date="2016-11" db="EMBL/GenBank/DDBJ databases">
        <authorList>
            <person name="Jaros S."/>
            <person name="Januszkiewicz K."/>
            <person name="Wedrychowicz H."/>
        </authorList>
    </citation>
    <scope>NUCLEOTIDE SEQUENCE [LARGE SCALE GENOMIC DNA]</scope>
    <source>
        <strain evidence="8 9">DSM 26910</strain>
    </source>
</reference>
<dbReference type="Proteomes" id="UP000184164">
    <property type="component" value="Unassembled WGS sequence"/>
</dbReference>
<evidence type="ECO:0000256" key="2">
    <source>
        <dbReference type="ARBA" id="ARBA00022679"/>
    </source>
</evidence>
<proteinExistence type="inferred from homology"/>
<feature type="binding site" evidence="6">
    <location>
        <position position="60"/>
    </location>
    <ligand>
        <name>(6R)-10-formyltetrahydrofolate</name>
        <dbReference type="ChEBI" id="CHEBI:195366"/>
    </ligand>
</feature>
<dbReference type="InterPro" id="IPR004607">
    <property type="entry name" value="GART"/>
</dbReference>
<dbReference type="Pfam" id="PF00551">
    <property type="entry name" value="Formyl_trans_N"/>
    <property type="match status" value="1"/>
</dbReference>
<evidence type="ECO:0000256" key="6">
    <source>
        <dbReference type="HAMAP-Rule" id="MF_01930"/>
    </source>
</evidence>
<keyword evidence="2 6" id="KW-0808">Transferase</keyword>
<comment type="function">
    <text evidence="6">Catalyzes the transfer of a formyl group from 10-formyltetrahydrofolate to 5-phospho-ribosyl-glycinamide (GAR), producing 5-phospho-ribosyl-N-formylglycinamide (FGAR) and tetrahydrofolate.</text>
</comment>
<dbReference type="EC" id="2.1.2.2" evidence="6"/>
<evidence type="ECO:0000313" key="8">
    <source>
        <dbReference type="EMBL" id="SHF39880.1"/>
    </source>
</evidence>
<feature type="binding site" evidence="6">
    <location>
        <begin position="14"/>
        <end position="16"/>
    </location>
    <ligand>
        <name>N(1)-(5-phospho-beta-D-ribosyl)glycinamide</name>
        <dbReference type="ChEBI" id="CHEBI:143788"/>
    </ligand>
</feature>
<dbReference type="GO" id="GO:0004644">
    <property type="term" value="F:phosphoribosylglycinamide formyltransferase activity"/>
    <property type="evidence" value="ECO:0007669"/>
    <property type="project" value="UniProtKB-UniRule"/>
</dbReference>
<dbReference type="RefSeq" id="WP_073001862.1">
    <property type="nucleotide sequence ID" value="NZ_FQUM01000005.1"/>
</dbReference>
<evidence type="ECO:0000256" key="1">
    <source>
        <dbReference type="ARBA" id="ARBA00005054"/>
    </source>
</evidence>
<name>A0A1M5BBP7_9BACT</name>
<comment type="similarity">
    <text evidence="4 6">Belongs to the GART family.</text>
</comment>
<evidence type="ECO:0000313" key="9">
    <source>
        <dbReference type="Proteomes" id="UP000184164"/>
    </source>
</evidence>
<dbReference type="SUPFAM" id="SSF53328">
    <property type="entry name" value="Formyltransferase"/>
    <property type="match status" value="1"/>
</dbReference>
<dbReference type="PANTHER" id="PTHR43369">
    <property type="entry name" value="PHOSPHORIBOSYLGLYCINAMIDE FORMYLTRANSFERASE"/>
    <property type="match status" value="1"/>
</dbReference>
<evidence type="ECO:0000256" key="5">
    <source>
        <dbReference type="ARBA" id="ARBA00047664"/>
    </source>
</evidence>
<protein>
    <recommendedName>
        <fullName evidence="6">Phosphoribosylglycinamide formyltransferase</fullName>
        <ecNumber evidence="6">2.1.2.2</ecNumber>
    </recommendedName>
    <alternativeName>
        <fullName evidence="6">5'-phosphoribosylglycinamide transformylase</fullName>
    </alternativeName>
    <alternativeName>
        <fullName evidence="6">GAR transformylase</fullName>
        <shortName evidence="6">GART</shortName>
    </alternativeName>
</protein>
<accession>A0A1M5BBP7</accession>